<reference evidence="1" key="1">
    <citation type="submission" date="2023-05" db="EMBL/GenBank/DDBJ databases">
        <authorList>
            <consortium name="ELIXIR-Norway"/>
        </authorList>
    </citation>
    <scope>NUCLEOTIDE SEQUENCE</scope>
</reference>
<proteinExistence type="predicted"/>
<protein>
    <submittedName>
        <fullName evidence="1">Uncharacterized protein</fullName>
    </submittedName>
</protein>
<name>A0AC59YJM8_RANTA</name>
<accession>A0AC59YJM8</accession>
<sequence length="171" mass="17223">MGRRAVSCGASGCGRAQLPTSLPPCVRGAVLRGSHGEAEDTVRRQSGAWGRLAQGALVSAENPEPSAGWRRLRVIWPLPLAGAWVAGPMLVLSLPGALQRQQGPLPSPITAAALAMSSGGLEGPEAGGRRGSPLSAGGPGGFSQATALPGARPTSLGQSSSVCFLHSMDLV</sequence>
<organism evidence="1 2">
    <name type="scientific">Rangifer tarandus platyrhynchus</name>
    <name type="common">Svalbard reindeer</name>
    <dbReference type="NCBI Taxonomy" id="3082113"/>
    <lineage>
        <taxon>Eukaryota</taxon>
        <taxon>Metazoa</taxon>
        <taxon>Chordata</taxon>
        <taxon>Craniata</taxon>
        <taxon>Vertebrata</taxon>
        <taxon>Euteleostomi</taxon>
        <taxon>Mammalia</taxon>
        <taxon>Eutheria</taxon>
        <taxon>Laurasiatheria</taxon>
        <taxon>Artiodactyla</taxon>
        <taxon>Ruminantia</taxon>
        <taxon>Pecora</taxon>
        <taxon>Cervidae</taxon>
        <taxon>Odocoileinae</taxon>
        <taxon>Rangifer</taxon>
    </lineage>
</organism>
<dbReference type="Proteomes" id="UP001162501">
    <property type="component" value="Chromosome 16"/>
</dbReference>
<gene>
    <name evidence="1" type="ORF">MRATA1EN22A_LOCUS7007</name>
</gene>
<dbReference type="EMBL" id="OX596100">
    <property type="protein sequence ID" value="CAM9755033.1"/>
    <property type="molecule type" value="Genomic_DNA"/>
</dbReference>
<evidence type="ECO:0000313" key="1">
    <source>
        <dbReference type="EMBL" id="CAM9755033.1"/>
    </source>
</evidence>
<evidence type="ECO:0000313" key="2">
    <source>
        <dbReference type="Proteomes" id="UP001162501"/>
    </source>
</evidence>
<reference evidence="1" key="2">
    <citation type="submission" date="2025-03" db="EMBL/GenBank/DDBJ databases">
        <authorList>
            <consortium name="ELIXIR-Norway"/>
            <consortium name="Elixir Norway"/>
        </authorList>
    </citation>
    <scope>NUCLEOTIDE SEQUENCE</scope>
</reference>